<dbReference type="Proteomes" id="UP000286137">
    <property type="component" value="Unassembled WGS sequence"/>
</dbReference>
<evidence type="ECO:0000256" key="1">
    <source>
        <dbReference type="SAM" id="Phobius"/>
    </source>
</evidence>
<dbReference type="AlphaFoldDB" id="A0A2N5NU67"/>
<feature type="transmembrane region" description="Helical" evidence="1">
    <location>
        <begin position="82"/>
        <end position="101"/>
    </location>
</feature>
<dbReference type="Proteomes" id="UP000284472">
    <property type="component" value="Unassembled WGS sequence"/>
</dbReference>
<dbReference type="Proteomes" id="UP000283992">
    <property type="component" value="Unassembled WGS sequence"/>
</dbReference>
<dbReference type="Proteomes" id="UP000285697">
    <property type="component" value="Unassembled WGS sequence"/>
</dbReference>
<evidence type="ECO:0000313" key="3">
    <source>
        <dbReference type="EMBL" id="RHD06808.1"/>
    </source>
</evidence>
<evidence type="ECO:0000313" key="8">
    <source>
        <dbReference type="Proteomes" id="UP000285697"/>
    </source>
</evidence>
<evidence type="ECO:0000313" key="7">
    <source>
        <dbReference type="Proteomes" id="UP000284472"/>
    </source>
</evidence>
<dbReference type="EMBL" id="QRTJ01000024">
    <property type="protein sequence ID" value="RGQ65599.1"/>
    <property type="molecule type" value="Genomic_DNA"/>
</dbReference>
<feature type="transmembrane region" description="Helical" evidence="1">
    <location>
        <begin position="54"/>
        <end position="75"/>
    </location>
</feature>
<dbReference type="EMBL" id="QSIR01000010">
    <property type="protein sequence ID" value="RHD06808.1"/>
    <property type="molecule type" value="Genomic_DNA"/>
</dbReference>
<gene>
    <name evidence="5" type="ORF">DW142_13430</name>
    <name evidence="4" type="ORF">DW270_05915</name>
    <name evidence="3" type="ORF">DW812_08565</name>
    <name evidence="2" type="ORF">DWY88_11515</name>
</gene>
<dbReference type="EMBL" id="QRIA01000006">
    <property type="protein sequence ID" value="RHG20481.1"/>
    <property type="molecule type" value="Genomic_DNA"/>
</dbReference>
<organism evidence="5 6">
    <name type="scientific">Mediterraneibacter gnavus</name>
    <name type="common">Ruminococcus gnavus</name>
    <dbReference type="NCBI Taxonomy" id="33038"/>
    <lineage>
        <taxon>Bacteria</taxon>
        <taxon>Bacillati</taxon>
        <taxon>Bacillota</taxon>
        <taxon>Clostridia</taxon>
        <taxon>Lachnospirales</taxon>
        <taxon>Lachnospiraceae</taxon>
        <taxon>Mediterraneibacter</taxon>
    </lineage>
</organism>
<keyword evidence="1" id="KW-0472">Membrane</keyword>
<evidence type="ECO:0000313" key="6">
    <source>
        <dbReference type="Proteomes" id="UP000283992"/>
    </source>
</evidence>
<accession>A0A2N5NU67</accession>
<reference evidence="6 7" key="1">
    <citation type="submission" date="2018-08" db="EMBL/GenBank/DDBJ databases">
        <title>A genome reference for cultivated species of the human gut microbiota.</title>
        <authorList>
            <person name="Zou Y."/>
            <person name="Xue W."/>
            <person name="Luo G."/>
        </authorList>
    </citation>
    <scope>NUCLEOTIDE SEQUENCE [LARGE SCALE GENOMIC DNA]</scope>
    <source>
        <strain evidence="2 9">AF27-4BH</strain>
        <strain evidence="5 6">AM12-54</strain>
        <strain evidence="4 8">AM22-7AC</strain>
        <strain evidence="3 7">AM32-6</strain>
    </source>
</reference>
<dbReference type="EMBL" id="QRLN01000023">
    <property type="protein sequence ID" value="RHJ09250.1"/>
    <property type="molecule type" value="Genomic_DNA"/>
</dbReference>
<keyword evidence="1" id="KW-1133">Transmembrane helix</keyword>
<name>A0A2N5NU67_MEDGN</name>
<comment type="caution">
    <text evidence="5">The sequence shown here is derived from an EMBL/GenBank/DDBJ whole genome shotgun (WGS) entry which is preliminary data.</text>
</comment>
<evidence type="ECO:0000313" key="2">
    <source>
        <dbReference type="EMBL" id="RGQ65599.1"/>
    </source>
</evidence>
<evidence type="ECO:0000313" key="4">
    <source>
        <dbReference type="EMBL" id="RHG20481.1"/>
    </source>
</evidence>
<sequence>MVIWLLFLAIILWVNLPSIVQKCLTNKLINKDYHPSNGPLKMIEWFRLYPLKKLLLAFIWGFCAYQSVRGFRIVWIEKHQEVLWIELFFLCFTLLTAYKIWKYIKTPYHCAKFNTNVCQ</sequence>
<evidence type="ECO:0000313" key="5">
    <source>
        <dbReference type="EMBL" id="RHJ09250.1"/>
    </source>
</evidence>
<keyword evidence="1" id="KW-0812">Transmembrane</keyword>
<proteinExistence type="predicted"/>
<protein>
    <submittedName>
        <fullName evidence="5">Uncharacterized protein</fullName>
    </submittedName>
</protein>
<evidence type="ECO:0000313" key="9">
    <source>
        <dbReference type="Proteomes" id="UP000286137"/>
    </source>
</evidence>